<sequence length="29" mass="3520">MKIDNHTRVTRTLYVRVAQRQEVSEGRFE</sequence>
<keyword evidence="2" id="KW-1185">Reference proteome</keyword>
<organism evidence="1 2">
    <name type="scientific">Stratiformator vulcanicus</name>
    <dbReference type="NCBI Taxonomy" id="2527980"/>
    <lineage>
        <taxon>Bacteria</taxon>
        <taxon>Pseudomonadati</taxon>
        <taxon>Planctomycetota</taxon>
        <taxon>Planctomycetia</taxon>
        <taxon>Planctomycetales</taxon>
        <taxon>Planctomycetaceae</taxon>
        <taxon>Stratiformator</taxon>
    </lineage>
</organism>
<gene>
    <name evidence="1" type="ORF">Pan189_23540</name>
</gene>
<dbReference type="KEGG" id="svp:Pan189_23540"/>
<accession>A0A517R265</accession>
<name>A0A517R265_9PLAN</name>
<dbReference type="Proteomes" id="UP000317318">
    <property type="component" value="Chromosome"/>
</dbReference>
<evidence type="ECO:0000313" key="2">
    <source>
        <dbReference type="Proteomes" id="UP000317318"/>
    </source>
</evidence>
<protein>
    <submittedName>
        <fullName evidence="1">Uncharacterized protein</fullName>
    </submittedName>
</protein>
<dbReference type="AlphaFoldDB" id="A0A517R265"/>
<evidence type="ECO:0000313" key="1">
    <source>
        <dbReference type="EMBL" id="QDT37970.1"/>
    </source>
</evidence>
<proteinExistence type="predicted"/>
<dbReference type="EMBL" id="CP036268">
    <property type="protein sequence ID" value="QDT37970.1"/>
    <property type="molecule type" value="Genomic_DNA"/>
</dbReference>
<reference evidence="1 2" key="1">
    <citation type="submission" date="2019-02" db="EMBL/GenBank/DDBJ databases">
        <title>Deep-cultivation of Planctomycetes and their phenomic and genomic characterization uncovers novel biology.</title>
        <authorList>
            <person name="Wiegand S."/>
            <person name="Jogler M."/>
            <person name="Boedeker C."/>
            <person name="Pinto D."/>
            <person name="Vollmers J."/>
            <person name="Rivas-Marin E."/>
            <person name="Kohn T."/>
            <person name="Peeters S.H."/>
            <person name="Heuer A."/>
            <person name="Rast P."/>
            <person name="Oberbeckmann S."/>
            <person name="Bunk B."/>
            <person name="Jeske O."/>
            <person name="Meyerdierks A."/>
            <person name="Storesund J.E."/>
            <person name="Kallscheuer N."/>
            <person name="Luecker S."/>
            <person name="Lage O.M."/>
            <person name="Pohl T."/>
            <person name="Merkel B.J."/>
            <person name="Hornburger P."/>
            <person name="Mueller R.-W."/>
            <person name="Bruemmer F."/>
            <person name="Labrenz M."/>
            <person name="Spormann A.M."/>
            <person name="Op den Camp H."/>
            <person name="Overmann J."/>
            <person name="Amann R."/>
            <person name="Jetten M.S.M."/>
            <person name="Mascher T."/>
            <person name="Medema M.H."/>
            <person name="Devos D.P."/>
            <person name="Kaster A.-K."/>
            <person name="Ovreas L."/>
            <person name="Rohde M."/>
            <person name="Galperin M.Y."/>
            <person name="Jogler C."/>
        </authorList>
    </citation>
    <scope>NUCLEOTIDE SEQUENCE [LARGE SCALE GENOMIC DNA]</scope>
    <source>
        <strain evidence="1 2">Pan189</strain>
    </source>
</reference>